<evidence type="ECO:0000313" key="2">
    <source>
        <dbReference type="Proteomes" id="UP000003645"/>
    </source>
</evidence>
<dbReference type="HOGENOM" id="CLU_2717335_0_0_9"/>
<evidence type="ECO:0000313" key="1">
    <source>
        <dbReference type="EMBL" id="AJT50546.1"/>
    </source>
</evidence>
<name>A0A0D4CL06_LIMMU</name>
<proteinExistence type="predicted"/>
<keyword evidence="2" id="KW-1185">Reference proteome</keyword>
<dbReference type="RefSeq" id="WP_006501002.1">
    <property type="nucleotide sequence ID" value="NZ_CP011013.1"/>
</dbReference>
<organism evidence="1 2">
    <name type="scientific">Limosilactobacillus mucosae LM1</name>
    <dbReference type="NCBI Taxonomy" id="1130798"/>
    <lineage>
        <taxon>Bacteria</taxon>
        <taxon>Bacillati</taxon>
        <taxon>Bacillota</taxon>
        <taxon>Bacilli</taxon>
        <taxon>Lactobacillales</taxon>
        <taxon>Lactobacillaceae</taxon>
        <taxon>Limosilactobacillus</taxon>
    </lineage>
</organism>
<dbReference type="KEGG" id="lmu:LBLM1_05520"/>
<reference evidence="1 2" key="1">
    <citation type="journal article" date="2012" name="J. Bacteriol.">
        <title>Genome sequence of Lactobacillus mucosae LM1, isolated from piglet feces.</title>
        <authorList>
            <person name="Lee J.H."/>
            <person name="Valeriano V.D."/>
            <person name="Shin Y.R."/>
            <person name="Chae J.P."/>
            <person name="Kim G.B."/>
            <person name="Ham J.S."/>
            <person name="Chun J."/>
            <person name="Kang D.K."/>
        </authorList>
    </citation>
    <scope>NUCLEOTIDE SEQUENCE [LARGE SCALE GENOMIC DNA]</scope>
    <source>
        <strain evidence="1 2">LM1</strain>
    </source>
</reference>
<accession>A0A0D4CL06</accession>
<protein>
    <submittedName>
        <fullName evidence="1">Uncharacterized protein</fullName>
    </submittedName>
</protein>
<dbReference type="EMBL" id="CP011013">
    <property type="protein sequence ID" value="AJT50546.1"/>
    <property type="molecule type" value="Genomic_DNA"/>
</dbReference>
<dbReference type="Proteomes" id="UP000003645">
    <property type="component" value="Chromosome"/>
</dbReference>
<gene>
    <name evidence="1" type="ORF">LBLM1_05520</name>
</gene>
<dbReference type="AlphaFoldDB" id="A0A0D4CL06"/>
<sequence>MTKKEVVMAMNDAVLVRINDWRCAQAYLIQKVLNDGKVLLRRANVSVDGQAVPTEETKNVAWSKLEKLQFDF</sequence>